<dbReference type="EMBL" id="BARS01005471">
    <property type="protein sequence ID" value="GAF73966.1"/>
    <property type="molecule type" value="Genomic_DNA"/>
</dbReference>
<sequence>MYYIVSICAKRNKVTLIKLIRAMLGGTEEGWGLKESKDYVEANFCFDAWMDDDVTF</sequence>
<evidence type="ECO:0000313" key="1">
    <source>
        <dbReference type="EMBL" id="GAF73966.1"/>
    </source>
</evidence>
<organism evidence="1">
    <name type="scientific">marine sediment metagenome</name>
    <dbReference type="NCBI Taxonomy" id="412755"/>
    <lineage>
        <taxon>unclassified sequences</taxon>
        <taxon>metagenomes</taxon>
        <taxon>ecological metagenomes</taxon>
    </lineage>
</organism>
<feature type="non-terminal residue" evidence="1">
    <location>
        <position position="56"/>
    </location>
</feature>
<dbReference type="Gene3D" id="3.30.1390.10">
    <property type="match status" value="1"/>
</dbReference>
<accession>X0SFV1</accession>
<protein>
    <submittedName>
        <fullName evidence="1">Uncharacterized protein</fullName>
    </submittedName>
</protein>
<reference evidence="1" key="1">
    <citation type="journal article" date="2014" name="Front. Microbiol.">
        <title>High frequency of phylogenetically diverse reductive dehalogenase-homologous genes in deep subseafloor sedimentary metagenomes.</title>
        <authorList>
            <person name="Kawai M."/>
            <person name="Futagami T."/>
            <person name="Toyoda A."/>
            <person name="Takaki Y."/>
            <person name="Nishi S."/>
            <person name="Hori S."/>
            <person name="Arai W."/>
            <person name="Tsubouchi T."/>
            <person name="Morono Y."/>
            <person name="Uchiyama I."/>
            <person name="Ito T."/>
            <person name="Fujiyama A."/>
            <person name="Inagaki F."/>
            <person name="Takami H."/>
        </authorList>
    </citation>
    <scope>NUCLEOTIDE SEQUENCE</scope>
    <source>
        <strain evidence="1">Expedition CK06-06</strain>
    </source>
</reference>
<dbReference type="InterPro" id="IPR014719">
    <property type="entry name" value="Ribosomal_bL12_C/ClpS-like"/>
</dbReference>
<dbReference type="AlphaFoldDB" id="X0SFV1"/>
<gene>
    <name evidence="1" type="ORF">S01H1_10740</name>
</gene>
<name>X0SFV1_9ZZZZ</name>
<comment type="caution">
    <text evidence="1">The sequence shown here is derived from an EMBL/GenBank/DDBJ whole genome shotgun (WGS) entry which is preliminary data.</text>
</comment>
<proteinExistence type="predicted"/>